<sequence length="586" mass="62676">MTSLHDRIEGVLLATAAGDALGAPYEFGSPRGPELEVAMVGGGIWERGEWTDDTSMAIAVAEVAATGADLRTQDAQDAVVARWHEWSRRAKDVGVQTRSVLTAAAQEGVVTAARAREAAARLHARTGRTAGNGSLMRTAPVALAYLDDEDAMVEAARALSELTHFDPDAGDACVLWCCAIRHAVLTAQIDVRIGLRHIDWSRRKVWQERLDAAEAGRPSSFAHNGWVVAALQAAWSAISTTPVPVDDPASGVFHADHLRLSLDAAVRAGHDTDTVAAIAGGLLGAAYGASAVPVQWRELLHGWPGVTARNLVGVASAIHRGGEPDQFDFTYPGSSVDAVARHPYDDGVMLGGIGVLRRLPADVDAVMSLCRLADDDVPAVMPHVEVRLIDRVADDENPHLDFVLLDAVRAVERLRREGRTVLVHCVGAYSRTPTVGALYGARLRGVGVDRALADIQKALPGAHPNPAFRKALQRLHPSPPSAFAEAAQHRFADAAKVGDWATVFAMLDDPRTQVDVNGVRPDGSARFTALHQAAWHGAPAGIVSELIRRGAVRSLRDAKGRTPFDVLIERHGGRAESERHLRPSRP</sequence>
<dbReference type="InterPro" id="IPR000387">
    <property type="entry name" value="Tyr_Pase_dom"/>
</dbReference>
<evidence type="ECO:0000256" key="4">
    <source>
        <dbReference type="PROSITE-ProRule" id="PRU00023"/>
    </source>
</evidence>
<dbReference type="PANTHER" id="PTHR16222:SF24">
    <property type="entry name" value="ADP-RIBOSYLHYDROLASE ARH3"/>
    <property type="match status" value="1"/>
</dbReference>
<feature type="repeat" description="ANK" evidence="4">
    <location>
        <begin position="525"/>
        <end position="558"/>
    </location>
</feature>
<dbReference type="Gene3D" id="1.25.40.20">
    <property type="entry name" value="Ankyrin repeat-containing domain"/>
    <property type="match status" value="1"/>
</dbReference>
<dbReference type="Pfam" id="PF03747">
    <property type="entry name" value="ADP_ribosyl_GH"/>
    <property type="match status" value="1"/>
</dbReference>
<dbReference type="InterPro" id="IPR005502">
    <property type="entry name" value="Ribosyl_crysJ1"/>
</dbReference>
<accession>A0A378SK58</accession>
<evidence type="ECO:0000256" key="1">
    <source>
        <dbReference type="ARBA" id="ARBA00010702"/>
    </source>
</evidence>
<feature type="binding site" evidence="3">
    <location>
        <position position="51"/>
    </location>
    <ligand>
        <name>Mg(2+)</name>
        <dbReference type="ChEBI" id="CHEBI:18420"/>
        <label>1</label>
    </ligand>
</feature>
<feature type="binding site" evidence="3">
    <location>
        <position position="273"/>
    </location>
    <ligand>
        <name>Mg(2+)</name>
        <dbReference type="ChEBI" id="CHEBI:18420"/>
        <label>1</label>
    </ligand>
</feature>
<dbReference type="PROSITE" id="PS50088">
    <property type="entry name" value="ANK_REPEAT"/>
    <property type="match status" value="1"/>
</dbReference>
<dbReference type="SUPFAM" id="SSF48403">
    <property type="entry name" value="Ankyrin repeat"/>
    <property type="match status" value="1"/>
</dbReference>
<reference evidence="6 7" key="1">
    <citation type="submission" date="2018-06" db="EMBL/GenBank/DDBJ databases">
        <authorList>
            <consortium name="Pathogen Informatics"/>
            <person name="Doyle S."/>
        </authorList>
    </citation>
    <scope>NUCLEOTIDE SEQUENCE [LARGE SCALE GENOMIC DNA]</scope>
    <source>
        <strain evidence="6 7">NCTC10742</strain>
    </source>
</reference>
<evidence type="ECO:0000313" key="6">
    <source>
        <dbReference type="EMBL" id="STZ41797.1"/>
    </source>
</evidence>
<dbReference type="EMBL" id="UGQM01000001">
    <property type="protein sequence ID" value="STZ41797.1"/>
    <property type="molecule type" value="Genomic_DNA"/>
</dbReference>
<dbReference type="GO" id="GO:0046872">
    <property type="term" value="F:metal ion binding"/>
    <property type="evidence" value="ECO:0007669"/>
    <property type="project" value="UniProtKB-KW"/>
</dbReference>
<dbReference type="InterPro" id="IPR002110">
    <property type="entry name" value="Ankyrin_rpt"/>
</dbReference>
<protein>
    <submittedName>
        <fullName evidence="6">ADP-ribosylation/crystallin J1</fullName>
        <ecNumber evidence="6">3.2.2.24</ecNumber>
    </submittedName>
</protein>
<feature type="binding site" evidence="3">
    <location>
        <position position="271"/>
    </location>
    <ligand>
        <name>Mg(2+)</name>
        <dbReference type="ChEBI" id="CHEBI:18420"/>
        <label>1</label>
    </ligand>
</feature>
<dbReference type="PROSITE" id="PS50056">
    <property type="entry name" value="TYR_PHOSPHATASE_2"/>
    <property type="match status" value="1"/>
</dbReference>
<evidence type="ECO:0000259" key="5">
    <source>
        <dbReference type="PROSITE" id="PS50056"/>
    </source>
</evidence>
<dbReference type="Gene3D" id="3.90.190.10">
    <property type="entry name" value="Protein tyrosine phosphatase superfamily"/>
    <property type="match status" value="1"/>
</dbReference>
<keyword evidence="3" id="KW-0460">Magnesium</keyword>
<dbReference type="SUPFAM" id="SSF52799">
    <property type="entry name" value="(Phosphotyrosine protein) phosphatases II"/>
    <property type="match status" value="1"/>
</dbReference>
<keyword evidence="3" id="KW-0479">Metal-binding</keyword>
<comment type="similarity">
    <text evidence="1">Belongs to the ADP-ribosylglycohydrolase family.</text>
</comment>
<comment type="cofactor">
    <cofactor evidence="3">
        <name>Mg(2+)</name>
        <dbReference type="ChEBI" id="CHEBI:18420"/>
    </cofactor>
    <text evidence="3">Binds 2 magnesium ions per subunit.</text>
</comment>
<feature type="binding site" evidence="3">
    <location>
        <position position="52"/>
    </location>
    <ligand>
        <name>Mg(2+)</name>
        <dbReference type="ChEBI" id="CHEBI:18420"/>
        <label>1</label>
    </ligand>
</feature>
<organism evidence="6 7">
    <name type="scientific">Mycolicibacterium gilvum</name>
    <dbReference type="NCBI Taxonomy" id="1804"/>
    <lineage>
        <taxon>Bacteria</taxon>
        <taxon>Bacillati</taxon>
        <taxon>Actinomycetota</taxon>
        <taxon>Actinomycetes</taxon>
        <taxon>Mycobacteriales</taxon>
        <taxon>Mycobacteriaceae</taxon>
        <taxon>Mycolicibacterium</taxon>
    </lineage>
</organism>
<feature type="domain" description="Tyrosine specific protein phosphatases" evidence="5">
    <location>
        <begin position="402"/>
        <end position="462"/>
    </location>
</feature>
<name>A0A378SK58_9MYCO</name>
<evidence type="ECO:0000256" key="3">
    <source>
        <dbReference type="PIRSR" id="PIRSR605502-1"/>
    </source>
</evidence>
<dbReference type="AlphaFoldDB" id="A0A378SK58"/>
<feature type="binding site" evidence="3">
    <location>
        <position position="53"/>
    </location>
    <ligand>
        <name>Mg(2+)</name>
        <dbReference type="ChEBI" id="CHEBI:18420"/>
        <label>1</label>
    </ligand>
</feature>
<dbReference type="InterPro" id="IPR050792">
    <property type="entry name" value="ADP-ribosylglycohydrolase"/>
</dbReference>
<dbReference type="EC" id="3.2.2.24" evidence="6"/>
<dbReference type="Gene3D" id="1.10.4080.10">
    <property type="entry name" value="ADP-ribosylation/Crystallin J1"/>
    <property type="match status" value="1"/>
</dbReference>
<keyword evidence="6" id="KW-0326">Glycosidase</keyword>
<feature type="binding site" evidence="3">
    <location>
        <position position="274"/>
    </location>
    <ligand>
        <name>Mg(2+)</name>
        <dbReference type="ChEBI" id="CHEBI:18420"/>
        <label>1</label>
    </ligand>
</feature>
<keyword evidence="4" id="KW-0040">ANK repeat</keyword>
<dbReference type="PANTHER" id="PTHR16222">
    <property type="entry name" value="ADP-RIBOSYLGLYCOHYDROLASE"/>
    <property type="match status" value="1"/>
</dbReference>
<dbReference type="Proteomes" id="UP000254291">
    <property type="component" value="Unassembled WGS sequence"/>
</dbReference>
<gene>
    <name evidence="6" type="primary">draG_1</name>
    <name evidence="6" type="ORF">NCTC10742_01004</name>
</gene>
<dbReference type="InterPro" id="IPR029021">
    <property type="entry name" value="Prot-tyrosine_phosphatase-like"/>
</dbReference>
<dbReference type="InterPro" id="IPR036705">
    <property type="entry name" value="Ribosyl_crysJ1_sf"/>
</dbReference>
<dbReference type="InterPro" id="IPR036770">
    <property type="entry name" value="Ankyrin_rpt-contain_sf"/>
</dbReference>
<proteinExistence type="inferred from homology"/>
<evidence type="ECO:0000256" key="2">
    <source>
        <dbReference type="ARBA" id="ARBA00022801"/>
    </source>
</evidence>
<dbReference type="SUPFAM" id="SSF101478">
    <property type="entry name" value="ADP-ribosylglycohydrolase"/>
    <property type="match status" value="1"/>
</dbReference>
<evidence type="ECO:0000313" key="7">
    <source>
        <dbReference type="Proteomes" id="UP000254291"/>
    </source>
</evidence>
<keyword evidence="2 6" id="KW-0378">Hydrolase</keyword>
<dbReference type="GO" id="GO:0047407">
    <property type="term" value="F:ADP-ribosyl-[dinitrogen reductase] hydrolase activity"/>
    <property type="evidence" value="ECO:0007669"/>
    <property type="project" value="UniProtKB-EC"/>
</dbReference>